<gene>
    <name evidence="2" type="ORF">ECPE_LOCUS11418</name>
</gene>
<evidence type="ECO:0000313" key="2">
    <source>
        <dbReference type="EMBL" id="VDP88474.1"/>
    </source>
</evidence>
<organism evidence="2 3">
    <name type="scientific">Echinostoma caproni</name>
    <dbReference type="NCBI Taxonomy" id="27848"/>
    <lineage>
        <taxon>Eukaryota</taxon>
        <taxon>Metazoa</taxon>
        <taxon>Spiralia</taxon>
        <taxon>Lophotrochozoa</taxon>
        <taxon>Platyhelminthes</taxon>
        <taxon>Trematoda</taxon>
        <taxon>Digenea</taxon>
        <taxon>Plagiorchiida</taxon>
        <taxon>Echinostomata</taxon>
        <taxon>Echinostomatoidea</taxon>
        <taxon>Echinostomatidae</taxon>
        <taxon>Echinostoma</taxon>
    </lineage>
</organism>
<sequence>MISTAVIRGSRDDAQASSSVPDIKRLMDDAMMAPRTLTPGSSNDFLVPSAPCVPEVYPLETLHNALTLSQLEAFFARLTTRKFPTPFTSPQHPSTPVAYYHHYHDSAGSLISAFQTNTSTTELLISDEHQMDAAPTDLVLANPYMKTSCQAESALAPTTAVFRLVTVHRPSDTTTDGFAEPDSETAMDNVWLDDAKVSALEWCFYITPLDQRVSIRIGFVEI</sequence>
<evidence type="ECO:0000256" key="1">
    <source>
        <dbReference type="SAM" id="MobiDB-lite"/>
    </source>
</evidence>
<feature type="region of interest" description="Disordered" evidence="1">
    <location>
        <begin position="1"/>
        <end position="21"/>
    </location>
</feature>
<dbReference type="EMBL" id="UZAN01050793">
    <property type="protein sequence ID" value="VDP88474.1"/>
    <property type="molecule type" value="Genomic_DNA"/>
</dbReference>
<accession>A0A3P8I1V6</accession>
<proteinExistence type="predicted"/>
<reference evidence="2 3" key="1">
    <citation type="submission" date="2018-11" db="EMBL/GenBank/DDBJ databases">
        <authorList>
            <consortium name="Pathogen Informatics"/>
        </authorList>
    </citation>
    <scope>NUCLEOTIDE SEQUENCE [LARGE SCALE GENOMIC DNA]</scope>
    <source>
        <strain evidence="2 3">Egypt</strain>
    </source>
</reference>
<keyword evidence="3" id="KW-1185">Reference proteome</keyword>
<evidence type="ECO:0000313" key="3">
    <source>
        <dbReference type="Proteomes" id="UP000272942"/>
    </source>
</evidence>
<name>A0A3P8I1V6_9TREM</name>
<protein>
    <submittedName>
        <fullName evidence="2">Uncharacterized protein</fullName>
    </submittedName>
</protein>
<dbReference type="AlphaFoldDB" id="A0A3P8I1V6"/>
<dbReference type="Proteomes" id="UP000272942">
    <property type="component" value="Unassembled WGS sequence"/>
</dbReference>
<dbReference type="OrthoDB" id="6287565at2759"/>